<comment type="similarity">
    <text evidence="1">Belongs to the LytR/CpsA/Psr (LCP) family.</text>
</comment>
<reference evidence="5" key="1">
    <citation type="journal article" date="2021" name="Curr. Microbiol.">
        <title>Complete genome of nocamycin-producing strain Saccharothrix syringae NRRL B-16468 reveals the biosynthetic potential for secondary metabolites.</title>
        <authorList>
            <person name="Mo X."/>
            <person name="Yang S."/>
        </authorList>
    </citation>
    <scope>NUCLEOTIDE SEQUENCE [LARGE SCALE GENOMIC DNA]</scope>
    <source>
        <strain evidence="5">ATCC 51364 / DSM 43886 / JCM 6844 / KCTC 9398 / NBRC 14523 / NRRL B-16468 / INA 2240</strain>
    </source>
</reference>
<feature type="region of interest" description="Disordered" evidence="2">
    <location>
        <begin position="306"/>
        <end position="325"/>
    </location>
</feature>
<evidence type="ECO:0000313" key="4">
    <source>
        <dbReference type="EMBL" id="QFZ24084.1"/>
    </source>
</evidence>
<dbReference type="PANTHER" id="PTHR33392:SF6">
    <property type="entry name" value="POLYISOPRENYL-TEICHOIC ACID--PEPTIDOGLYCAN TEICHOIC ACID TRANSFERASE TAGU"/>
    <property type="match status" value="1"/>
</dbReference>
<evidence type="ECO:0000259" key="3">
    <source>
        <dbReference type="Pfam" id="PF03816"/>
    </source>
</evidence>
<dbReference type="EMBL" id="CP034550">
    <property type="protein sequence ID" value="QFZ24084.1"/>
    <property type="molecule type" value="Genomic_DNA"/>
</dbReference>
<dbReference type="Proteomes" id="UP000325787">
    <property type="component" value="Chromosome"/>
</dbReference>
<dbReference type="InterPro" id="IPR004474">
    <property type="entry name" value="LytR_CpsA_psr"/>
</dbReference>
<feature type="compositionally biased region" description="Pro residues" evidence="2">
    <location>
        <begin position="315"/>
        <end position="325"/>
    </location>
</feature>
<organism evidence="4 5">
    <name type="scientific">Saccharothrix syringae</name>
    <name type="common">Nocardiopsis syringae</name>
    <dbReference type="NCBI Taxonomy" id="103733"/>
    <lineage>
        <taxon>Bacteria</taxon>
        <taxon>Bacillati</taxon>
        <taxon>Actinomycetota</taxon>
        <taxon>Actinomycetes</taxon>
        <taxon>Pseudonocardiales</taxon>
        <taxon>Pseudonocardiaceae</taxon>
        <taxon>Saccharothrix</taxon>
    </lineage>
</organism>
<dbReference type="NCBIfam" id="TIGR00350">
    <property type="entry name" value="lytR_cpsA_psr"/>
    <property type="match status" value="1"/>
</dbReference>
<accession>A0A5Q0HDP1</accession>
<name>A0A5Q0HDP1_SACSY</name>
<dbReference type="AlphaFoldDB" id="A0A5Q0HDP1"/>
<dbReference type="Pfam" id="PF03816">
    <property type="entry name" value="LytR_cpsA_psr"/>
    <property type="match status" value="1"/>
</dbReference>
<evidence type="ECO:0000256" key="2">
    <source>
        <dbReference type="SAM" id="MobiDB-lite"/>
    </source>
</evidence>
<proteinExistence type="inferred from homology"/>
<protein>
    <submittedName>
        <fullName evidence="4">LytR family transcriptional regulator</fullName>
    </submittedName>
</protein>
<dbReference type="Gene3D" id="3.40.630.190">
    <property type="entry name" value="LCP protein"/>
    <property type="match status" value="1"/>
</dbReference>
<dbReference type="OrthoDB" id="9782542at2"/>
<dbReference type="KEGG" id="ssyi:EKG83_07460"/>
<sequence length="325" mass="33844">MSAAVLVAAGVAWSAYQEVDTGVRRSQAIPPDAPRSTSGTNVLVMGLTTRRNADGTTPPQEVLDALHAGDVDRGGYNANTLVLLHLGAGPAVALSIPRDNEVALLGIPGGGPRRGKVKEAYGRAKEALERTLPATVPAAEAEWLGREAGRRAQVLTVQALLGVPVDHLVEVSMVGFHHLTTALGGIDVCLNRATRDPSYSGADFPAGVQHLTPAQTLAFVRQRHGLPRGDLDRVRRQQAFLGALARRVGQEGPASLAALVEVAEHHVVVSEGWDALAALRDVSGATFHTLPLDGEQALREAAAAVLDPRGSSGPPAAPSPVPCVD</sequence>
<dbReference type="PANTHER" id="PTHR33392">
    <property type="entry name" value="POLYISOPRENYL-TEICHOIC ACID--PEPTIDOGLYCAN TEICHOIC ACID TRANSFERASE TAGU"/>
    <property type="match status" value="1"/>
</dbReference>
<feature type="domain" description="Cell envelope-related transcriptional attenuator" evidence="3">
    <location>
        <begin position="78"/>
        <end position="248"/>
    </location>
</feature>
<evidence type="ECO:0000313" key="5">
    <source>
        <dbReference type="Proteomes" id="UP000325787"/>
    </source>
</evidence>
<dbReference type="InterPro" id="IPR050922">
    <property type="entry name" value="LytR/CpsA/Psr_CW_biosynth"/>
</dbReference>
<evidence type="ECO:0000256" key="1">
    <source>
        <dbReference type="ARBA" id="ARBA00006068"/>
    </source>
</evidence>
<keyword evidence="5" id="KW-1185">Reference proteome</keyword>
<gene>
    <name evidence="4" type="ORF">EKG83_07460</name>
</gene>